<evidence type="ECO:0000256" key="1">
    <source>
        <dbReference type="SAM" id="Phobius"/>
    </source>
</evidence>
<feature type="transmembrane region" description="Helical" evidence="1">
    <location>
        <begin position="39"/>
        <end position="66"/>
    </location>
</feature>
<evidence type="ECO:0000313" key="3">
    <source>
        <dbReference type="Proteomes" id="UP000578449"/>
    </source>
</evidence>
<protein>
    <submittedName>
        <fullName evidence="2">Uncharacterized protein</fullName>
    </submittedName>
</protein>
<dbReference type="AlphaFoldDB" id="A0A840PK10"/>
<dbReference type="EMBL" id="JACHGN010000017">
    <property type="protein sequence ID" value="MBB5137407.1"/>
    <property type="molecule type" value="Genomic_DNA"/>
</dbReference>
<evidence type="ECO:0000313" key="2">
    <source>
        <dbReference type="EMBL" id="MBB5137407.1"/>
    </source>
</evidence>
<feature type="transmembrane region" description="Helical" evidence="1">
    <location>
        <begin position="7"/>
        <end position="27"/>
    </location>
</feature>
<keyword evidence="1" id="KW-1133">Transmembrane helix</keyword>
<keyword evidence="3" id="KW-1185">Reference proteome</keyword>
<proteinExistence type="predicted"/>
<reference evidence="2 3" key="1">
    <citation type="submission" date="2020-08" db="EMBL/GenBank/DDBJ databases">
        <title>Genomic Encyclopedia of Type Strains, Phase IV (KMG-IV): sequencing the most valuable type-strain genomes for metagenomic binning, comparative biology and taxonomic classification.</title>
        <authorList>
            <person name="Goeker M."/>
        </authorList>
    </citation>
    <scope>NUCLEOTIDE SEQUENCE [LARGE SCALE GENOMIC DNA]</scope>
    <source>
        <strain evidence="2 3">DSM 45615</strain>
    </source>
</reference>
<dbReference type="Proteomes" id="UP000578449">
    <property type="component" value="Unassembled WGS sequence"/>
</dbReference>
<dbReference type="RefSeq" id="WP_185054314.1">
    <property type="nucleotide sequence ID" value="NZ_BAABIX010000012.1"/>
</dbReference>
<organism evidence="2 3">
    <name type="scientific">Thermocatellispora tengchongensis</name>
    <dbReference type="NCBI Taxonomy" id="1073253"/>
    <lineage>
        <taxon>Bacteria</taxon>
        <taxon>Bacillati</taxon>
        <taxon>Actinomycetota</taxon>
        <taxon>Actinomycetes</taxon>
        <taxon>Streptosporangiales</taxon>
        <taxon>Streptosporangiaceae</taxon>
        <taxon>Thermocatellispora</taxon>
    </lineage>
</organism>
<name>A0A840PK10_9ACTN</name>
<accession>A0A840PK10</accession>
<comment type="caution">
    <text evidence="2">The sequence shown here is derived from an EMBL/GenBank/DDBJ whole genome shotgun (WGS) entry which is preliminary data.</text>
</comment>
<keyword evidence="1" id="KW-0472">Membrane</keyword>
<keyword evidence="1" id="KW-0812">Transmembrane</keyword>
<gene>
    <name evidence="2" type="ORF">HNP84_007159</name>
</gene>
<sequence length="116" mass="12348">MADRPSVGPGFVIFTVCWLAFQSFVMYQITTAVQESGPLAVMLAMSASGIVLVLAYIGIVLAAAAVMGKAGRERKRYLSAITSVPSWENIPPAARATRSKAAGIGVRHIAKALWRL</sequence>